<dbReference type="Pfam" id="PF13976">
    <property type="entry name" value="gag_pre-integrs"/>
    <property type="match status" value="1"/>
</dbReference>
<keyword evidence="3" id="KW-1185">Reference proteome</keyword>
<protein>
    <recommendedName>
        <fullName evidence="1">GAG-pre-integrase domain-containing protein</fullName>
    </recommendedName>
</protein>
<organism evidence="2 3">
    <name type="scientific">Linum tenue</name>
    <dbReference type="NCBI Taxonomy" id="586396"/>
    <lineage>
        <taxon>Eukaryota</taxon>
        <taxon>Viridiplantae</taxon>
        <taxon>Streptophyta</taxon>
        <taxon>Embryophyta</taxon>
        <taxon>Tracheophyta</taxon>
        <taxon>Spermatophyta</taxon>
        <taxon>Magnoliopsida</taxon>
        <taxon>eudicotyledons</taxon>
        <taxon>Gunneridae</taxon>
        <taxon>Pentapetalae</taxon>
        <taxon>rosids</taxon>
        <taxon>fabids</taxon>
        <taxon>Malpighiales</taxon>
        <taxon>Linaceae</taxon>
        <taxon>Linum</taxon>
    </lineage>
</organism>
<accession>A0AAV0S4T4</accession>
<evidence type="ECO:0000259" key="1">
    <source>
        <dbReference type="Pfam" id="PF13976"/>
    </source>
</evidence>
<comment type="caution">
    <text evidence="2">The sequence shown here is derived from an EMBL/GenBank/DDBJ whole genome shotgun (WGS) entry which is preliminary data.</text>
</comment>
<dbReference type="AlphaFoldDB" id="A0AAV0S4T4"/>
<dbReference type="EMBL" id="CAMGYJ010000011">
    <property type="protein sequence ID" value="CAI0628133.1"/>
    <property type="molecule type" value="Genomic_DNA"/>
</dbReference>
<feature type="non-terminal residue" evidence="2">
    <location>
        <position position="268"/>
    </location>
</feature>
<evidence type="ECO:0000313" key="3">
    <source>
        <dbReference type="Proteomes" id="UP001154282"/>
    </source>
</evidence>
<sequence>MLHLNWRTSSIVCRPLRVTSRPFAPLLNTQRLPMPLNVVAVADVDLVADLDAELVAALPPPQARLLPLARLRHGTLLPVMTITPAAGRESTVNFVTSLVMSPRIASNSFPTNVRRRPTTPPIHLLLHLLRPTVAGSWTPQLHITSPTTSAISLSTLITTDRMKSTWVMVQDLRTGARLLTGRNKGDTYELPHQSAAVRVALVTTSHSPDSWHRRLGHPSSKSLLRLLRTQSLPHSSKSLTHCNSCLSNKSHKLPFGDSSLSSTRPFDL</sequence>
<proteinExistence type="predicted"/>
<dbReference type="InterPro" id="IPR025724">
    <property type="entry name" value="GAG-pre-integrase_dom"/>
</dbReference>
<feature type="domain" description="GAG-pre-integrase" evidence="1">
    <location>
        <begin position="189"/>
        <end position="250"/>
    </location>
</feature>
<gene>
    <name evidence="2" type="ORF">LITE_LOCUS51539</name>
</gene>
<dbReference type="Proteomes" id="UP001154282">
    <property type="component" value="Unassembled WGS sequence"/>
</dbReference>
<evidence type="ECO:0000313" key="2">
    <source>
        <dbReference type="EMBL" id="CAI0628133.1"/>
    </source>
</evidence>
<name>A0AAV0S4T4_9ROSI</name>
<reference evidence="2" key="1">
    <citation type="submission" date="2022-08" db="EMBL/GenBank/DDBJ databases">
        <authorList>
            <person name="Gutierrez-Valencia J."/>
        </authorList>
    </citation>
    <scope>NUCLEOTIDE SEQUENCE</scope>
</reference>